<evidence type="ECO:0000256" key="2">
    <source>
        <dbReference type="ARBA" id="ARBA00022771"/>
    </source>
</evidence>
<reference evidence="6" key="2">
    <citation type="journal article" date="2023" name="IMA Fungus">
        <title>Comparative genomic study of the Penicillium genus elucidates a diverse pangenome and 15 lateral gene transfer events.</title>
        <authorList>
            <person name="Petersen C."/>
            <person name="Sorensen T."/>
            <person name="Nielsen M.R."/>
            <person name="Sondergaard T.E."/>
            <person name="Sorensen J.L."/>
            <person name="Fitzpatrick D.A."/>
            <person name="Frisvad J.C."/>
            <person name="Nielsen K.L."/>
        </authorList>
    </citation>
    <scope>NUCLEOTIDE SEQUENCE</scope>
    <source>
        <strain evidence="6">IBT 21917</strain>
    </source>
</reference>
<sequence>MSVAFRAHLHMIRAIAYNTIELDLVDGDVRRIQEVSDINFHEILGAEEANATLVDVLEGILLEIDGDDQRLLADYQNTLRTRIGDTTMVENLMQVTTEELQSAPPQTVTIDELLVQPISHVWRDAALTRLPRRKLERGMFGTDQEAMDCPICLEPIDLGAMVIQLVCGHWYHPPCVTDWLRTSHSCPSCRREVELEPHIPVL</sequence>
<gene>
    <name evidence="6" type="ORF">N7492_008711</name>
</gene>
<name>A0A9W9LH76_9EURO</name>
<evidence type="ECO:0000259" key="5">
    <source>
        <dbReference type="PROSITE" id="PS50089"/>
    </source>
</evidence>
<dbReference type="PANTHER" id="PTHR15710:SF228">
    <property type="entry name" value="FINGER DOMAIN PROTEIN, PUTATIVE-RELATED"/>
    <property type="match status" value="1"/>
</dbReference>
<dbReference type="GO" id="GO:0008270">
    <property type="term" value="F:zinc ion binding"/>
    <property type="evidence" value="ECO:0007669"/>
    <property type="project" value="UniProtKB-KW"/>
</dbReference>
<evidence type="ECO:0000313" key="7">
    <source>
        <dbReference type="Proteomes" id="UP001146351"/>
    </source>
</evidence>
<dbReference type="OrthoDB" id="8062037at2759"/>
<dbReference type="Gene3D" id="3.30.40.10">
    <property type="entry name" value="Zinc/RING finger domain, C3HC4 (zinc finger)"/>
    <property type="match status" value="1"/>
</dbReference>
<reference evidence="6" key="1">
    <citation type="submission" date="2022-11" db="EMBL/GenBank/DDBJ databases">
        <authorList>
            <person name="Petersen C."/>
        </authorList>
    </citation>
    <scope>NUCLEOTIDE SEQUENCE</scope>
    <source>
        <strain evidence="6">IBT 21917</strain>
    </source>
</reference>
<dbReference type="AlphaFoldDB" id="A0A9W9LH76"/>
<evidence type="ECO:0000256" key="3">
    <source>
        <dbReference type="ARBA" id="ARBA00022833"/>
    </source>
</evidence>
<dbReference type="PANTHER" id="PTHR15710">
    <property type="entry name" value="E3 UBIQUITIN-PROTEIN LIGASE PRAJA"/>
    <property type="match status" value="1"/>
</dbReference>
<dbReference type="SUPFAM" id="SSF57850">
    <property type="entry name" value="RING/U-box"/>
    <property type="match status" value="1"/>
</dbReference>
<comment type="caution">
    <text evidence="6">The sequence shown here is derived from an EMBL/GenBank/DDBJ whole genome shotgun (WGS) entry which is preliminary data.</text>
</comment>
<keyword evidence="2 4" id="KW-0863">Zinc-finger</keyword>
<dbReference type="GO" id="GO:0061630">
    <property type="term" value="F:ubiquitin protein ligase activity"/>
    <property type="evidence" value="ECO:0007669"/>
    <property type="project" value="TreeGrafter"/>
</dbReference>
<dbReference type="InterPro" id="IPR001841">
    <property type="entry name" value="Znf_RING"/>
</dbReference>
<dbReference type="Proteomes" id="UP001146351">
    <property type="component" value="Unassembled WGS sequence"/>
</dbReference>
<accession>A0A9W9LH76</accession>
<dbReference type="GO" id="GO:0005737">
    <property type="term" value="C:cytoplasm"/>
    <property type="evidence" value="ECO:0007669"/>
    <property type="project" value="TreeGrafter"/>
</dbReference>
<dbReference type="InterPro" id="IPR013083">
    <property type="entry name" value="Znf_RING/FYVE/PHD"/>
</dbReference>
<dbReference type="GO" id="GO:0016567">
    <property type="term" value="P:protein ubiquitination"/>
    <property type="evidence" value="ECO:0007669"/>
    <property type="project" value="TreeGrafter"/>
</dbReference>
<dbReference type="SMART" id="SM00184">
    <property type="entry name" value="RING"/>
    <property type="match status" value="1"/>
</dbReference>
<evidence type="ECO:0000256" key="4">
    <source>
        <dbReference type="PROSITE-ProRule" id="PRU00175"/>
    </source>
</evidence>
<evidence type="ECO:0000256" key="1">
    <source>
        <dbReference type="ARBA" id="ARBA00022723"/>
    </source>
</evidence>
<keyword evidence="7" id="KW-1185">Reference proteome</keyword>
<dbReference type="Pfam" id="PF13639">
    <property type="entry name" value="zf-RING_2"/>
    <property type="match status" value="1"/>
</dbReference>
<feature type="domain" description="RING-type" evidence="5">
    <location>
        <begin position="149"/>
        <end position="190"/>
    </location>
</feature>
<keyword evidence="1" id="KW-0479">Metal-binding</keyword>
<proteinExistence type="predicted"/>
<keyword evidence="3" id="KW-0862">Zinc</keyword>
<protein>
    <recommendedName>
        <fullName evidence="5">RING-type domain-containing protein</fullName>
    </recommendedName>
</protein>
<organism evidence="6 7">
    <name type="scientific">Penicillium capsulatum</name>
    <dbReference type="NCBI Taxonomy" id="69766"/>
    <lineage>
        <taxon>Eukaryota</taxon>
        <taxon>Fungi</taxon>
        <taxon>Dikarya</taxon>
        <taxon>Ascomycota</taxon>
        <taxon>Pezizomycotina</taxon>
        <taxon>Eurotiomycetes</taxon>
        <taxon>Eurotiomycetidae</taxon>
        <taxon>Eurotiales</taxon>
        <taxon>Aspergillaceae</taxon>
        <taxon>Penicillium</taxon>
    </lineage>
</organism>
<dbReference type="EMBL" id="JAPQKO010000006">
    <property type="protein sequence ID" value="KAJ5155908.1"/>
    <property type="molecule type" value="Genomic_DNA"/>
</dbReference>
<evidence type="ECO:0000313" key="6">
    <source>
        <dbReference type="EMBL" id="KAJ5155908.1"/>
    </source>
</evidence>
<dbReference type="PROSITE" id="PS50089">
    <property type="entry name" value="ZF_RING_2"/>
    <property type="match status" value="1"/>
</dbReference>